<dbReference type="GeneID" id="106179257"/>
<dbReference type="RefSeq" id="XP_013418254.1">
    <property type="nucleotide sequence ID" value="XM_013562800.1"/>
</dbReference>
<feature type="domain" description="Carboxylesterase type B" evidence="4">
    <location>
        <begin position="111"/>
        <end position="615"/>
    </location>
</feature>
<dbReference type="PROSITE" id="PS00941">
    <property type="entry name" value="CARBOXYLESTERASE_B_2"/>
    <property type="match status" value="2"/>
</dbReference>
<name>A0A1S3K735_LINAN</name>
<feature type="domain" description="Carboxylesterase type B" evidence="4">
    <location>
        <begin position="8"/>
        <end position="60"/>
    </location>
</feature>
<evidence type="ECO:0000259" key="4">
    <source>
        <dbReference type="Pfam" id="PF00135"/>
    </source>
</evidence>
<sequence length="1219" mass="133379">MFDDGVEFDNGDKRISYEMMKYWANFAKTGNPNLPDPPATNWPQYTATRKEYIELGDVTKSASDVIPSRWKLWVTTIPDIQASPVPALVSAAGRIRPPFYGIMGVTIVDSQLEVNITTGRIRGFNKTVNGITVNEFLGIPFAKQPVGNLRFAKPEPASSWAGVKDATAYGPACMQRPNPFGFPNPKKISEDCLTLNVFVPDTPGVKAVMVWIHGGGYFTGGSFHYDFTEFAARGDIIVVSVNYRLGPFGFLSIDGANNATGNLGLWDQIEGLKWVQDNIGAFGGDPKNVTIFGESSGGSSVSQLALTTKAKGLFQRFILQSGSSWADWAWSTEKAETLSLRIGDIIGCHAGPTERSKLLDCLRGTTAERFLDASIIATIGVPGALHYSVEVDGDMFPESVSDMFKNHDSEVIQHFRSLDCLAGFNDGDGAILTHDIDNGITPAELRDKFIPDVAKQVAPGHEAEIENVLMKEYYNSTANRYDTANRYVDIMTDWALAGPVAILTDKHASSGNGSTYLYYLTKVPSFGYVLKFPPWFDRSNHGDDLSYLLGPDHPTMFDDGVEFDDGDKRISYEMMKYWANFAKTGNPNIPDQPSTNWPQYTATGKEYIELSDVTKSDSGVIPSRWKLWVTTIPGIQASTVSAAGGIRPPFYVIVAVTVVDSQLEVTISTGRIRGFNKTVSGITVNEFLGIPFAKPPVGNLRFAKPQPASRWAGVKDATEYGPACMQRPNPYGFPNPKKISEDCLTLNVFVPDTLGVKAVMFWIHGGGYFTGGSFHYDFTEFAARGDVIVVSVNYRLGPFGFLSIDGTNAPGNLGLWDQIEGLKWVQDNIGAFGGDPKNVTIFGESAGGSSASQLALTTKAKGLFQRFIPQSGGPGAYWAWSTEKAATLSVRIGDILGCHAGETERSKLLDCLRKNTADRFLDASIVATIGVSGALHYSAEVDGDMFPESVSDMFKNPDSEVMRHFRSLDCLGGFTDGDGAILTHDIDNGITPAELRDKFIPDVAKQVAPGHEAEIERVLVKEYYNSTANRYDTANRYVDIVTDWALAGPVAILTDKHVSPGGGSTYLYYLTKVPSYGYVLKTPPWFDRSNHADDLSYLLGPDHPTMFDDGVEFDDGDKRISYEIMKYWANFAKTGDPNKPDPPSTNWPQYTATGKEYIELGDVTKSASDVIPSRWKLWVTTIPEIQDSPVPALVSAAGGIRPPFYVIMGGMMWALMTRV</sequence>
<protein>
    <submittedName>
        <fullName evidence="6">Uncharacterized protein LOC106179257</fullName>
    </submittedName>
</protein>
<dbReference type="SUPFAM" id="SSF53474">
    <property type="entry name" value="alpha/beta-Hydrolases"/>
    <property type="match status" value="3"/>
</dbReference>
<proteinExistence type="inferred from homology"/>
<dbReference type="InterPro" id="IPR029058">
    <property type="entry name" value="AB_hydrolase_fold"/>
</dbReference>
<organism evidence="5 6">
    <name type="scientific">Lingula anatina</name>
    <name type="common">Brachiopod</name>
    <name type="synonym">Lingula unguis</name>
    <dbReference type="NCBI Taxonomy" id="7574"/>
    <lineage>
        <taxon>Eukaryota</taxon>
        <taxon>Metazoa</taxon>
        <taxon>Spiralia</taxon>
        <taxon>Lophotrochozoa</taxon>
        <taxon>Brachiopoda</taxon>
        <taxon>Linguliformea</taxon>
        <taxon>Lingulata</taxon>
        <taxon>Lingulida</taxon>
        <taxon>Linguloidea</taxon>
        <taxon>Lingulidae</taxon>
        <taxon>Lingula</taxon>
    </lineage>
</organism>
<dbReference type="InterPro" id="IPR051093">
    <property type="entry name" value="Neuroligin/BSAL"/>
</dbReference>
<dbReference type="PROSITE" id="PS00122">
    <property type="entry name" value="CARBOXYLESTERASE_B_1"/>
    <property type="match status" value="2"/>
</dbReference>
<dbReference type="InterPro" id="IPR019826">
    <property type="entry name" value="Carboxylesterase_B_AS"/>
</dbReference>
<dbReference type="STRING" id="7574.A0A1S3K735"/>
<keyword evidence="3" id="KW-0378">Hydrolase</keyword>
<feature type="domain" description="Carboxylesterase type B" evidence="4">
    <location>
        <begin position="662"/>
        <end position="1165"/>
    </location>
</feature>
<evidence type="ECO:0000313" key="6">
    <source>
        <dbReference type="RefSeq" id="XP_013418254.1"/>
    </source>
</evidence>
<reference evidence="6" key="1">
    <citation type="submission" date="2025-08" db="UniProtKB">
        <authorList>
            <consortium name="RefSeq"/>
        </authorList>
    </citation>
    <scope>IDENTIFICATION</scope>
    <source>
        <tissue evidence="6">Gonads</tissue>
    </source>
</reference>
<evidence type="ECO:0000256" key="2">
    <source>
        <dbReference type="ARBA" id="ARBA00022729"/>
    </source>
</evidence>
<dbReference type="PANTHER" id="PTHR43903">
    <property type="entry name" value="NEUROLIGIN"/>
    <property type="match status" value="1"/>
</dbReference>
<keyword evidence="5" id="KW-1185">Reference proteome</keyword>
<dbReference type="InterPro" id="IPR002018">
    <property type="entry name" value="CarbesteraseB"/>
</dbReference>
<gene>
    <name evidence="6" type="primary">LOC106179257</name>
</gene>
<evidence type="ECO:0000313" key="5">
    <source>
        <dbReference type="Proteomes" id="UP000085678"/>
    </source>
</evidence>
<dbReference type="GO" id="GO:0016787">
    <property type="term" value="F:hydrolase activity"/>
    <property type="evidence" value="ECO:0007669"/>
    <property type="project" value="UniProtKB-KW"/>
</dbReference>
<dbReference type="Pfam" id="PF00135">
    <property type="entry name" value="COesterase"/>
    <property type="match status" value="3"/>
</dbReference>
<dbReference type="ESTHER" id="linun-a0a1s3k735.2">
    <property type="family name" value="Carb_B_Brachiopoda"/>
</dbReference>
<dbReference type="Proteomes" id="UP000085678">
    <property type="component" value="Unplaced"/>
</dbReference>
<evidence type="ECO:0000256" key="1">
    <source>
        <dbReference type="ARBA" id="ARBA00005964"/>
    </source>
</evidence>
<evidence type="ECO:0000256" key="3">
    <source>
        <dbReference type="ARBA" id="ARBA00022801"/>
    </source>
</evidence>
<dbReference type="FunFam" id="3.40.50.1820:FF:000127">
    <property type="entry name" value="Thyroglobulin"/>
    <property type="match status" value="2"/>
</dbReference>
<accession>A0A1S3K735</accession>
<dbReference type="AlphaFoldDB" id="A0A1S3K735"/>
<dbReference type="InterPro" id="IPR019819">
    <property type="entry name" value="Carboxylesterase_B_CS"/>
</dbReference>
<dbReference type="OrthoDB" id="3200163at2759"/>
<dbReference type="InParanoid" id="A0A1S3K735"/>
<dbReference type="Gene3D" id="3.40.50.1820">
    <property type="entry name" value="alpha/beta hydrolase"/>
    <property type="match status" value="3"/>
</dbReference>
<dbReference type="ESTHER" id="linun-a0a1s3k735.1">
    <property type="family name" value="Carb_B_Brachiopoda"/>
</dbReference>
<keyword evidence="2" id="KW-0732">Signal</keyword>
<comment type="similarity">
    <text evidence="1">Belongs to the type-B carboxylesterase/lipase family.</text>
</comment>
<dbReference type="KEGG" id="lak:106179257"/>